<gene>
    <name evidence="1" type="ORF">FD03_GL002608</name>
</gene>
<sequence>MADNYWMEREKKWLERRQLSDEELSKKLESHYRKAITDIDKQISNFYVNYAADNKLTMADARKKVAKFDVQGFNSTAAKMVADKDFSKEANDKLQLYNSTMKINRLEMLKAQTGLALTEMDDGIYRDVNMHLTTSFRNEVKRQAGILGDQKLDNISKKVDQVVNASTNGAKFSDRIWVAHDELKGRLDGIISRAMIQGTNPNQLKQVLYPLIDKTIKNRSYVAKRIAITETARVEDVAQMESFKASGYEYCVWIASIDACGQCADIAAYHDGIYLLSKVPNIPIHANCRCSKAASMGPKDKELEKAIKSDSSEDNISNKFENSNMKHVFGDEFYNNFTKTINSPEFDPRLRRAINRYADKYKFYRSSSSSVGNSFGFNIVNLTDEAFTGNSYKEPLETVFHELGHAMDHFSLKDVMGSDRVKTGRIVKRKVAASMMKVEEKTQYLSSAGKYDLTEVIHGDLDKAVYGDIPDVASLGRRPRKPDLAKEYRLNRMDLLNKRSKAEKSFIDNIKTDIKSGKDESKYCTLSDMLESTGNFDVAPLGYGHGGKKYWSNYETTSTEFVAEMTESLAKDPEKLKIMEKYMPNAAKKYYELLDTISNS</sequence>
<comment type="caution">
    <text evidence="1">The sequence shown here is derived from an EMBL/GenBank/DDBJ whole genome shotgun (WGS) entry which is preliminary data.</text>
</comment>
<organism evidence="1 2">
    <name type="scientific">Companilactobacillus nodensis DSM 19682 = JCM 14932 = NBRC 107160</name>
    <dbReference type="NCBI Taxonomy" id="1423775"/>
    <lineage>
        <taxon>Bacteria</taxon>
        <taxon>Bacillati</taxon>
        <taxon>Bacillota</taxon>
        <taxon>Bacilli</taxon>
        <taxon>Lactobacillales</taxon>
        <taxon>Lactobacillaceae</taxon>
        <taxon>Companilactobacillus</taxon>
    </lineage>
</organism>
<keyword evidence="2" id="KW-1185">Reference proteome</keyword>
<name>A0A0R1KA22_9LACO</name>
<dbReference type="RefSeq" id="WP_056979709.1">
    <property type="nucleotide sequence ID" value="NZ_AZDZ01000006.1"/>
</dbReference>
<evidence type="ECO:0000313" key="2">
    <source>
        <dbReference type="Proteomes" id="UP000051248"/>
    </source>
</evidence>
<dbReference type="Proteomes" id="UP000051248">
    <property type="component" value="Unassembled WGS sequence"/>
</dbReference>
<dbReference type="EMBL" id="AZDZ01000006">
    <property type="protein sequence ID" value="KRK80219.1"/>
    <property type="molecule type" value="Genomic_DNA"/>
</dbReference>
<dbReference type="STRING" id="1423775.FD03_GL002608"/>
<dbReference type="PATRIC" id="fig|1423775.4.peg.2656"/>
<dbReference type="OrthoDB" id="9765386at2"/>
<proteinExistence type="predicted"/>
<accession>A0A0R1KA22</accession>
<dbReference type="eggNOG" id="COG2369">
    <property type="taxonomic scope" value="Bacteria"/>
</dbReference>
<evidence type="ECO:0000313" key="1">
    <source>
        <dbReference type="EMBL" id="KRK80219.1"/>
    </source>
</evidence>
<reference evidence="1 2" key="1">
    <citation type="journal article" date="2015" name="Genome Announc.">
        <title>Expanding the biotechnology potential of lactobacilli through comparative genomics of 213 strains and associated genera.</title>
        <authorList>
            <person name="Sun Z."/>
            <person name="Harris H.M."/>
            <person name="McCann A."/>
            <person name="Guo C."/>
            <person name="Argimon S."/>
            <person name="Zhang W."/>
            <person name="Yang X."/>
            <person name="Jeffery I.B."/>
            <person name="Cooney J.C."/>
            <person name="Kagawa T.F."/>
            <person name="Liu W."/>
            <person name="Song Y."/>
            <person name="Salvetti E."/>
            <person name="Wrobel A."/>
            <person name="Rasinkangas P."/>
            <person name="Parkhill J."/>
            <person name="Rea M.C."/>
            <person name="O'Sullivan O."/>
            <person name="Ritari J."/>
            <person name="Douillard F.P."/>
            <person name="Paul Ross R."/>
            <person name="Yang R."/>
            <person name="Briner A.E."/>
            <person name="Felis G.E."/>
            <person name="de Vos W.M."/>
            <person name="Barrangou R."/>
            <person name="Klaenhammer T.R."/>
            <person name="Caufield P.W."/>
            <person name="Cui Y."/>
            <person name="Zhang H."/>
            <person name="O'Toole P.W."/>
        </authorList>
    </citation>
    <scope>NUCLEOTIDE SEQUENCE [LARGE SCALE GENOMIC DNA]</scope>
    <source>
        <strain evidence="1 2">DSM 19682</strain>
    </source>
</reference>
<protein>
    <submittedName>
        <fullName evidence="1">Phage Mu protein F like protein</fullName>
    </submittedName>
</protein>
<dbReference type="AlphaFoldDB" id="A0A0R1KA22"/>